<dbReference type="PANTHER" id="PTHR22835">
    <property type="entry name" value="ZINC FINGER FYVE DOMAIN CONTAINING PROTEIN"/>
    <property type="match status" value="1"/>
</dbReference>
<dbReference type="Pfam" id="PF00657">
    <property type="entry name" value="Lipase_GDSL"/>
    <property type="match status" value="1"/>
</dbReference>
<feature type="signal peptide" evidence="3">
    <location>
        <begin position="1"/>
        <end position="32"/>
    </location>
</feature>
<name>A0A7J9EVF5_9ROSI</name>
<proteinExistence type="inferred from homology"/>
<evidence type="ECO:0008006" key="6">
    <source>
        <dbReference type="Google" id="ProtNLM"/>
    </source>
</evidence>
<evidence type="ECO:0000256" key="1">
    <source>
        <dbReference type="ARBA" id="ARBA00008668"/>
    </source>
</evidence>
<evidence type="ECO:0000256" key="3">
    <source>
        <dbReference type="SAM" id="SignalP"/>
    </source>
</evidence>
<accession>A0A7J9EVF5</accession>
<gene>
    <name evidence="4" type="ORF">Gotri_011803</name>
</gene>
<organism evidence="4 5">
    <name type="scientific">Gossypium trilobum</name>
    <dbReference type="NCBI Taxonomy" id="34281"/>
    <lineage>
        <taxon>Eukaryota</taxon>
        <taxon>Viridiplantae</taxon>
        <taxon>Streptophyta</taxon>
        <taxon>Embryophyta</taxon>
        <taxon>Tracheophyta</taxon>
        <taxon>Spermatophyta</taxon>
        <taxon>Magnoliopsida</taxon>
        <taxon>eudicotyledons</taxon>
        <taxon>Gunneridae</taxon>
        <taxon>Pentapetalae</taxon>
        <taxon>rosids</taxon>
        <taxon>malvids</taxon>
        <taxon>Malvales</taxon>
        <taxon>Malvaceae</taxon>
        <taxon>Malvoideae</taxon>
        <taxon>Gossypium</taxon>
    </lineage>
</organism>
<reference evidence="4 5" key="1">
    <citation type="journal article" date="2019" name="Genome Biol. Evol.">
        <title>Insights into the evolution of the New World diploid cottons (Gossypium, subgenus Houzingenia) based on genome sequencing.</title>
        <authorList>
            <person name="Grover C.E."/>
            <person name="Arick M.A. 2nd"/>
            <person name="Thrash A."/>
            <person name="Conover J.L."/>
            <person name="Sanders W.S."/>
            <person name="Peterson D.G."/>
            <person name="Frelichowski J.E."/>
            <person name="Scheffler J.A."/>
            <person name="Scheffler B.E."/>
            <person name="Wendel J.F."/>
        </authorList>
    </citation>
    <scope>NUCLEOTIDE SEQUENCE [LARGE SCALE GENOMIC DNA]</scope>
    <source>
        <strain evidence="4">8</strain>
        <tissue evidence="4">Leaf</tissue>
    </source>
</reference>
<dbReference type="SUPFAM" id="SSF52266">
    <property type="entry name" value="SGNH hydrolase"/>
    <property type="match status" value="1"/>
</dbReference>
<dbReference type="Gene3D" id="3.40.50.1110">
    <property type="entry name" value="SGNH hydrolase"/>
    <property type="match status" value="2"/>
</dbReference>
<keyword evidence="3" id="KW-0732">Signal</keyword>
<dbReference type="InterPro" id="IPR036514">
    <property type="entry name" value="SGNH_hydro_sf"/>
</dbReference>
<sequence>MATSSSCSSLKQQFLMFLVVTISSIINSQVNGCFTSIFSFGDSLTDTGNLLEISLSDSTNPPHSAFLPYGRTFFHHPTGRFCDGRLVIDFLAEALGFSFLPPFYGSESGKWEKFQKGANFAVASATALNSSFLAEQGIHSVSTNISLGVEVNSFKHLLPSLCSSSSNCKELLRNSLIVMGEIGGNDYNHAFMQGKNIENIRQLVPLVVDIISSSINVRIDGCCPCFKLGFKETLKACCGIGGLYNYDPLIYCGYPPLKQCCNDPSSYISWDGIHYTEAVNKWLAHTVFEELMSTIPSLGSLSPSSTVNKLRILYPMFGV</sequence>
<comment type="similarity">
    <text evidence="1">Belongs to the 'GDSL' lipolytic enzyme family.</text>
</comment>
<dbReference type="AlphaFoldDB" id="A0A7J9EVF5"/>
<comment type="caution">
    <text evidence="4">The sequence shown here is derived from an EMBL/GenBank/DDBJ whole genome shotgun (WGS) entry which is preliminary data.</text>
</comment>
<dbReference type="Proteomes" id="UP000593568">
    <property type="component" value="Unassembled WGS sequence"/>
</dbReference>
<dbReference type="GO" id="GO:0016788">
    <property type="term" value="F:hydrolase activity, acting on ester bonds"/>
    <property type="evidence" value="ECO:0007669"/>
    <property type="project" value="InterPro"/>
</dbReference>
<evidence type="ECO:0000313" key="5">
    <source>
        <dbReference type="Proteomes" id="UP000593568"/>
    </source>
</evidence>
<dbReference type="InterPro" id="IPR001087">
    <property type="entry name" value="GDSL"/>
</dbReference>
<dbReference type="EMBL" id="JABEZW010000009">
    <property type="protein sequence ID" value="MBA0776861.1"/>
    <property type="molecule type" value="Genomic_DNA"/>
</dbReference>
<evidence type="ECO:0000313" key="4">
    <source>
        <dbReference type="EMBL" id="MBA0776861.1"/>
    </source>
</evidence>
<evidence type="ECO:0000256" key="2">
    <source>
        <dbReference type="ARBA" id="ARBA00023180"/>
    </source>
</evidence>
<dbReference type="PANTHER" id="PTHR22835:SF683">
    <property type="entry name" value="OS05G0506800 PROTEIN"/>
    <property type="match status" value="1"/>
</dbReference>
<keyword evidence="5" id="KW-1185">Reference proteome</keyword>
<feature type="chain" id="PRO_5029717108" description="GDSL esterase/lipase" evidence="3">
    <location>
        <begin position="33"/>
        <end position="319"/>
    </location>
</feature>
<protein>
    <recommendedName>
        <fullName evidence="6">GDSL esterase/lipase</fullName>
    </recommendedName>
</protein>
<keyword evidence="2" id="KW-0325">Glycoprotein</keyword>